<protein>
    <recommendedName>
        <fullName evidence="12">Peptidylprolyl isomerase</fullName>
    </recommendedName>
</protein>
<evidence type="ECO:0000256" key="5">
    <source>
        <dbReference type="PROSITE-ProRule" id="PRU00278"/>
    </source>
</evidence>
<dbReference type="Gene3D" id="3.50.50.60">
    <property type="entry name" value="FAD/NAD(P)-binding domain"/>
    <property type="match status" value="1"/>
</dbReference>
<dbReference type="SUPFAM" id="SSF51905">
    <property type="entry name" value="FAD/NAD(P)-binding domain"/>
    <property type="match status" value="1"/>
</dbReference>
<proteinExistence type="predicted"/>
<evidence type="ECO:0000313" key="11">
    <source>
        <dbReference type="Proteomes" id="UP001341245"/>
    </source>
</evidence>
<feature type="region of interest" description="Disordered" evidence="6">
    <location>
        <begin position="1228"/>
        <end position="1317"/>
    </location>
</feature>
<dbReference type="PROSITE" id="PS50198">
    <property type="entry name" value="PPIC_PPIASE_2"/>
    <property type="match status" value="1"/>
</dbReference>
<sequence>MATGLPSGWEVRHSNSKNLPYYFNPSTKESRWEPPSGTDSETLKHYMGTYHSSASLRPDGQGQQEGKIRASHLLVKHKDSRRPSSWREAQITRSKEDAMTIILGHEARIRSGATSLGDLATTESDCSSSRKRGDLGFFGKGDMQKEFEDAAFALKPGEVSHVVETASGLHLIERLETDFNRKQEHEMPADADHDTFYYDAAFTVEWMIPADLRLLLPESLMTELDDWQAAGAAVCTALARIDKLDDESLHRGWPSRPNLHLSRTTSDCSAVGTLQFPTTGSLESSSPQSRPALSSLQTSFGSTLSTSRDIPPFTPHDSIMGDEVDEISTSCRDKVSLEHVDAMLATRVRRASESAGSPSPLMGPLSRQSSNELTFGTDQQFDESAWETFLRSYEAELEHLRTETLVRFRHIGKSVDRLWLDLQCDGSHSVSEPTAAEFVAWWRMMSDKEQEYEKEVQMLEVPQLELVGLQRATRGLSTTMPQEALYSNYYDIIVVGSGAAGLTAALSAKVTNPDLRIIIVEKAPREWRGGNGYFTAGAYRTAHDGLSSLLPLVSNVPPELKDKIDLAPYTTEDFQHDLQRVTGGRSDKDLGAVLVKDSLDTVRWLKEHGNVDWWLSFRRQAYEVQGRWKFWGGLALTVKDGGKGLIKNLSEAVSAKGVATLFDTKVERLLLNKEGTIAGVRIVDSNNANSTSELYAPSVILCAGGFEANRQLRESFMGANWKHAHVRGTPYNTGDMLLAALNLDAKKAGDYSHTGCHSVSWDADSAPDGGDRDKTNEFTKSGYPLGLMLNNRGQRFVDEGFDLRNYTYAMFGRAILEQPEALAFQVWDADAVGWLRQEEYRDDIVRKIRAESLEELAEKLSKEGLREPKEFVRTINDYNAAVRAHREEYPDAKLDPSIKDGLSTQSSRMALELPKSNWALPVVKGPFTAVRVTSGITFSFGGLAVEPATANVVRNDGSSIEGLFAAGEMVGGLFYANYPGVMAEPRQTSLQAPDSLRTTAETTSSGTTAISSPSSLNYPDHSSTTAPRQPVVTPRRSKRSLRPRARAGSNASSKRSHRARNSMSEKPTRPLSGATTQSNAARPKKKSKFLSFLNCCGSSDDAQDGDQDVPSRQSVPAQPSQVEQQPSMNSNPTMQSVDTIDEKPATTPYLAEPSGTSASAENEKMSSAAQSQPEPRSEAVAAPQIATGLPFTGSAHGQDPQTQASSDAPYLTQPDVVVQAPTPIATTADEDLVIADRTPEQQARDTDIEMTDVGPSLPLSANDVAGTSEDESHVSARRESGSRVDLPPPPPLVERQAQVAHPNTAGYDTSSVPSPEPQKWLLPSVRPEHKGRKCLILDLDETLVHSSFKILHQADFTIPVEIEGTYHNVYVIKRPGVDAFMKRVGELYEVVVFTASVSKYGDPLLDQLDIHGVVHHRLFRESCYNHQGNYVKDLSQVGRDLKETIIIDNSPTSYIFHPQHAVPISSWFSDAHDNELLDLIPVLEDLAGSQVSDVSLVLDVAL</sequence>
<feature type="domain" description="FCP1 homology" evidence="9">
    <location>
        <begin position="1328"/>
        <end position="1486"/>
    </location>
</feature>
<dbReference type="InterPro" id="IPR003953">
    <property type="entry name" value="FAD-dep_OxRdtase_2_FAD-bd"/>
</dbReference>
<dbReference type="Pfam" id="PF00639">
    <property type="entry name" value="Rotamase"/>
    <property type="match status" value="1"/>
</dbReference>
<evidence type="ECO:0000256" key="2">
    <source>
        <dbReference type="ARBA" id="ARBA00022630"/>
    </source>
</evidence>
<dbReference type="Gene3D" id="3.10.50.40">
    <property type="match status" value="1"/>
</dbReference>
<keyword evidence="5" id="KW-0413">Isomerase</keyword>
<reference evidence="10 11" key="1">
    <citation type="submission" date="2023-11" db="EMBL/GenBank/DDBJ databases">
        <title>Draft genome sequence and annotation of the polyextremotolerant black yeast-like fungus Aureobasidium pullulans NRRL 62042.</title>
        <authorList>
            <person name="Dielentheis-Frenken M.R.E."/>
            <person name="Wibberg D."/>
            <person name="Blank L.M."/>
            <person name="Tiso T."/>
        </authorList>
    </citation>
    <scope>NUCLEOTIDE SEQUENCE [LARGE SCALE GENOMIC DNA]</scope>
    <source>
        <strain evidence="10 11">NRRL 62042</strain>
    </source>
</reference>
<dbReference type="PROSITE" id="PS01159">
    <property type="entry name" value="WW_DOMAIN_1"/>
    <property type="match status" value="1"/>
</dbReference>
<feature type="domain" description="PpiC" evidence="8">
    <location>
        <begin position="65"/>
        <end position="176"/>
    </location>
</feature>
<feature type="compositionally biased region" description="Basic residues" evidence="6">
    <location>
        <begin position="1035"/>
        <end position="1045"/>
    </location>
</feature>
<dbReference type="PROSITE" id="PS50020">
    <property type="entry name" value="WW_DOMAIN_2"/>
    <property type="match status" value="1"/>
</dbReference>
<feature type="compositionally biased region" description="Polar residues" evidence="6">
    <location>
        <begin position="1016"/>
        <end position="1027"/>
    </location>
</feature>
<gene>
    <name evidence="10" type="ORF">QM012_000550</name>
</gene>
<evidence type="ECO:0000256" key="1">
    <source>
        <dbReference type="ARBA" id="ARBA00001974"/>
    </source>
</evidence>
<evidence type="ECO:0000259" key="7">
    <source>
        <dbReference type="PROSITE" id="PS50020"/>
    </source>
</evidence>
<feature type="region of interest" description="Disordered" evidence="6">
    <location>
        <begin position="278"/>
        <end position="321"/>
    </location>
</feature>
<dbReference type="PANTHER" id="PTHR43400:SF7">
    <property type="entry name" value="FAD-DEPENDENT OXIDOREDUCTASE 2 FAD BINDING DOMAIN-CONTAINING PROTEIN"/>
    <property type="match status" value="1"/>
</dbReference>
<evidence type="ECO:0000256" key="6">
    <source>
        <dbReference type="SAM" id="MobiDB-lite"/>
    </source>
</evidence>
<evidence type="ECO:0000259" key="9">
    <source>
        <dbReference type="PROSITE" id="PS50969"/>
    </source>
</evidence>
<evidence type="ECO:0000313" key="10">
    <source>
        <dbReference type="EMBL" id="KAK6008647.1"/>
    </source>
</evidence>
<dbReference type="Gene3D" id="3.40.50.1000">
    <property type="entry name" value="HAD superfamily/HAD-like"/>
    <property type="match status" value="1"/>
</dbReference>
<keyword evidence="3" id="KW-0274">FAD</keyword>
<dbReference type="InterPro" id="IPR011948">
    <property type="entry name" value="Dullard_phosphatase"/>
</dbReference>
<dbReference type="CDD" id="cd07521">
    <property type="entry name" value="HAD_FCP1-like"/>
    <property type="match status" value="1"/>
</dbReference>
<dbReference type="InterPro" id="IPR036412">
    <property type="entry name" value="HAD-like_sf"/>
</dbReference>
<organism evidence="10 11">
    <name type="scientific">Aureobasidium pullulans</name>
    <name type="common">Black yeast</name>
    <name type="synonym">Pullularia pullulans</name>
    <dbReference type="NCBI Taxonomy" id="5580"/>
    <lineage>
        <taxon>Eukaryota</taxon>
        <taxon>Fungi</taxon>
        <taxon>Dikarya</taxon>
        <taxon>Ascomycota</taxon>
        <taxon>Pezizomycotina</taxon>
        <taxon>Dothideomycetes</taxon>
        <taxon>Dothideomycetidae</taxon>
        <taxon>Dothideales</taxon>
        <taxon>Saccotheciaceae</taxon>
        <taxon>Aureobasidium</taxon>
    </lineage>
</organism>
<feature type="compositionally biased region" description="Polar residues" evidence="6">
    <location>
        <begin position="298"/>
        <end position="308"/>
    </location>
</feature>
<dbReference type="InterPro" id="IPR000297">
    <property type="entry name" value="PPIase_PpiC"/>
</dbReference>
<dbReference type="InterPro" id="IPR004274">
    <property type="entry name" value="FCP1_dom"/>
</dbReference>
<feature type="domain" description="WW" evidence="7">
    <location>
        <begin position="3"/>
        <end position="37"/>
    </location>
</feature>
<feature type="compositionally biased region" description="Low complexity" evidence="6">
    <location>
        <begin position="998"/>
        <end position="1015"/>
    </location>
</feature>
<keyword evidence="2" id="KW-0285">Flavoprotein</keyword>
<feature type="compositionally biased region" description="Polar residues" evidence="6">
    <location>
        <begin position="1154"/>
        <end position="1174"/>
    </location>
</feature>
<feature type="region of interest" description="Disordered" evidence="6">
    <location>
        <begin position="1098"/>
        <end position="1208"/>
    </location>
</feature>
<evidence type="ECO:0000256" key="4">
    <source>
        <dbReference type="ARBA" id="ARBA00023002"/>
    </source>
</evidence>
<feature type="region of interest" description="Disordered" evidence="6">
    <location>
        <begin position="349"/>
        <end position="368"/>
    </location>
</feature>
<evidence type="ECO:0008006" key="12">
    <source>
        <dbReference type="Google" id="ProtNLM"/>
    </source>
</evidence>
<dbReference type="PANTHER" id="PTHR43400">
    <property type="entry name" value="FUMARATE REDUCTASE"/>
    <property type="match status" value="1"/>
</dbReference>
<comment type="cofactor">
    <cofactor evidence="1">
        <name>FAD</name>
        <dbReference type="ChEBI" id="CHEBI:57692"/>
    </cofactor>
</comment>
<dbReference type="InterPro" id="IPR036188">
    <property type="entry name" value="FAD/NAD-bd_sf"/>
</dbReference>
<feature type="region of interest" description="Disordered" evidence="6">
    <location>
        <begin position="988"/>
        <end position="1085"/>
    </location>
</feature>
<dbReference type="Pfam" id="PF03031">
    <property type="entry name" value="NIF"/>
    <property type="match status" value="1"/>
</dbReference>
<comment type="caution">
    <text evidence="10">The sequence shown here is derived from an EMBL/GenBank/DDBJ whole genome shotgun (WGS) entry which is preliminary data.</text>
</comment>
<keyword evidence="4" id="KW-0560">Oxidoreductase</keyword>
<dbReference type="InterPro" id="IPR023214">
    <property type="entry name" value="HAD_sf"/>
</dbReference>
<dbReference type="InterPro" id="IPR027477">
    <property type="entry name" value="Succ_DH/fumarate_Rdtase_cat_sf"/>
</dbReference>
<feature type="compositionally biased region" description="Basic and acidic residues" evidence="6">
    <location>
        <begin position="1270"/>
        <end position="1282"/>
    </location>
</feature>
<evidence type="ECO:0000256" key="3">
    <source>
        <dbReference type="ARBA" id="ARBA00022827"/>
    </source>
</evidence>
<evidence type="ECO:0000259" key="8">
    <source>
        <dbReference type="PROSITE" id="PS50198"/>
    </source>
</evidence>
<dbReference type="Pfam" id="PF00890">
    <property type="entry name" value="FAD_binding_2"/>
    <property type="match status" value="1"/>
</dbReference>
<feature type="compositionally biased region" description="Low complexity" evidence="6">
    <location>
        <begin position="284"/>
        <end position="297"/>
    </location>
</feature>
<feature type="compositionally biased region" description="Polar residues" evidence="6">
    <location>
        <begin position="1110"/>
        <end position="1138"/>
    </location>
</feature>
<dbReference type="SUPFAM" id="SSF54534">
    <property type="entry name" value="FKBP-like"/>
    <property type="match status" value="1"/>
</dbReference>
<feature type="region of interest" description="Disordered" evidence="6">
    <location>
        <begin position="1"/>
        <end position="42"/>
    </location>
</feature>
<dbReference type="Pfam" id="PF00397">
    <property type="entry name" value="WW"/>
    <property type="match status" value="1"/>
</dbReference>
<dbReference type="SUPFAM" id="SSF56784">
    <property type="entry name" value="HAD-like"/>
    <property type="match status" value="1"/>
</dbReference>
<dbReference type="SMART" id="SM00577">
    <property type="entry name" value="CPDc"/>
    <property type="match status" value="1"/>
</dbReference>
<dbReference type="SMART" id="SM00456">
    <property type="entry name" value="WW"/>
    <property type="match status" value="1"/>
</dbReference>
<dbReference type="SUPFAM" id="SSF51045">
    <property type="entry name" value="WW domain"/>
    <property type="match status" value="1"/>
</dbReference>
<dbReference type="CDD" id="cd00201">
    <property type="entry name" value="WW"/>
    <property type="match status" value="1"/>
</dbReference>
<dbReference type="Proteomes" id="UP001341245">
    <property type="component" value="Unassembled WGS sequence"/>
</dbReference>
<dbReference type="InterPro" id="IPR036020">
    <property type="entry name" value="WW_dom_sf"/>
</dbReference>
<dbReference type="Gene3D" id="2.20.70.10">
    <property type="match status" value="1"/>
</dbReference>
<dbReference type="InterPro" id="IPR046357">
    <property type="entry name" value="PPIase_dom_sf"/>
</dbReference>
<dbReference type="Gene3D" id="3.90.700.10">
    <property type="entry name" value="Succinate dehydrogenase/fumarate reductase flavoprotein, catalytic domain"/>
    <property type="match status" value="1"/>
</dbReference>
<keyword evidence="11" id="KW-1185">Reference proteome</keyword>
<dbReference type="EMBL" id="JASGXD010000001">
    <property type="protein sequence ID" value="KAK6008647.1"/>
    <property type="molecule type" value="Genomic_DNA"/>
</dbReference>
<dbReference type="PROSITE" id="PS50969">
    <property type="entry name" value="FCP1"/>
    <property type="match status" value="1"/>
</dbReference>
<accession>A0ABR0TX17</accession>
<keyword evidence="5" id="KW-0697">Rotamase</keyword>
<dbReference type="InterPro" id="IPR050315">
    <property type="entry name" value="FAD-oxidoreductase_2"/>
</dbReference>
<name>A0ABR0TX17_AURPU</name>
<dbReference type="InterPro" id="IPR001202">
    <property type="entry name" value="WW_dom"/>
</dbReference>
<feature type="compositionally biased region" description="Basic and acidic residues" evidence="6">
    <location>
        <begin position="1237"/>
        <end position="1247"/>
    </location>
</feature>
<dbReference type="NCBIfam" id="NF006130">
    <property type="entry name" value="PRK08274.1"/>
    <property type="match status" value="1"/>
</dbReference>
<dbReference type="SUPFAM" id="SSF56425">
    <property type="entry name" value="Succinate dehydrogenase/fumarate reductase flavoprotein, catalytic domain"/>
    <property type="match status" value="1"/>
</dbReference>
<dbReference type="NCBIfam" id="TIGR02251">
    <property type="entry name" value="HIF-SF_euk"/>
    <property type="match status" value="1"/>
</dbReference>